<name>A0A835Z0M5_9STRA</name>
<dbReference type="AlphaFoldDB" id="A0A835Z0M5"/>
<gene>
    <name evidence="2" type="ORF">JKP88DRAFT_272825</name>
</gene>
<sequence length="641" mass="67140">MNDWARYTFKGGSSSGGGGGGGDSGGGGGGGGPGGTTVVSAPRVLGTGNDVICTFSSEERDVQLYPNARDCVLSLPDSISSVRGIRAVAAEMPHTSFTVTKPRLYFSENHDGVWVPFFCGISSGNYGVDTFTTVLNASTLNAVCLTDEFATPRNKYDVSYSEDWGRICVAADRACDFSLQFRKAPVTVVAARINNTAAGQFVDVVISDKQADPLSVGAGVLLTFGKGLVPVACVVSAVAGAALSLTVVPSVKSVTPTATLSETGAGAGSTFLALSRADLISAFGTDVHGTEIPVATTAELLPFSGISGYDNLGDVLGFGTLQDRTIKDLGANAVAGLQSPFDDDTGAVLITTHQPHFCARNDIVRISNSGTFLDDVHQVVSAIDDTHLSVTPLTQRFVDSMPDLVVWAGADAAGDPTDSPVCFDLVDSAVVSGMSNGEFTLECSLRNKPAFDVGSFVGKKVGFAGDDLQWAYAEAAFAAITTTPGSTYPDRAILTVRYPTWLVSTASTLFERVGNALVHNFSQDNVYFPCRVISPGRFDFSRRRRYVYVGLSIDGSPVGNVMHPALAGKKLFARVPLGLGQGVVNFASRSDLDGTVLFPTALARVKDLGFTVVDASGAPYEFLGAEYSITLEFQLDDAAKN</sequence>
<reference evidence="2" key="1">
    <citation type="submission" date="2021-02" db="EMBL/GenBank/DDBJ databases">
        <title>First Annotated Genome of the Yellow-green Alga Tribonema minus.</title>
        <authorList>
            <person name="Mahan K.M."/>
        </authorList>
    </citation>
    <scope>NUCLEOTIDE SEQUENCE</scope>
    <source>
        <strain evidence="2">UTEX B ZZ1240</strain>
    </source>
</reference>
<comment type="caution">
    <text evidence="2">The sequence shown here is derived from an EMBL/GenBank/DDBJ whole genome shotgun (WGS) entry which is preliminary data.</text>
</comment>
<feature type="region of interest" description="Disordered" evidence="1">
    <location>
        <begin position="10"/>
        <end position="39"/>
    </location>
</feature>
<evidence type="ECO:0000256" key="1">
    <source>
        <dbReference type="SAM" id="MobiDB-lite"/>
    </source>
</evidence>
<evidence type="ECO:0000313" key="2">
    <source>
        <dbReference type="EMBL" id="KAG5182855.1"/>
    </source>
</evidence>
<protein>
    <submittedName>
        <fullName evidence="2">Uncharacterized protein</fullName>
    </submittedName>
</protein>
<feature type="compositionally biased region" description="Gly residues" evidence="1">
    <location>
        <begin position="13"/>
        <end position="35"/>
    </location>
</feature>
<keyword evidence="3" id="KW-1185">Reference proteome</keyword>
<accession>A0A835Z0M5</accession>
<dbReference type="EMBL" id="JAFCMP010000223">
    <property type="protein sequence ID" value="KAG5182855.1"/>
    <property type="molecule type" value="Genomic_DNA"/>
</dbReference>
<dbReference type="Proteomes" id="UP000664859">
    <property type="component" value="Unassembled WGS sequence"/>
</dbReference>
<evidence type="ECO:0000313" key="3">
    <source>
        <dbReference type="Proteomes" id="UP000664859"/>
    </source>
</evidence>
<organism evidence="2 3">
    <name type="scientific">Tribonema minus</name>
    <dbReference type="NCBI Taxonomy" id="303371"/>
    <lineage>
        <taxon>Eukaryota</taxon>
        <taxon>Sar</taxon>
        <taxon>Stramenopiles</taxon>
        <taxon>Ochrophyta</taxon>
        <taxon>PX clade</taxon>
        <taxon>Xanthophyceae</taxon>
        <taxon>Tribonematales</taxon>
        <taxon>Tribonemataceae</taxon>
        <taxon>Tribonema</taxon>
    </lineage>
</organism>
<proteinExistence type="predicted"/>